<keyword evidence="2" id="KW-1185">Reference proteome</keyword>
<sequence length="115" mass="13287">MLKRSNFKSKILISFLLQNLGPEIEFFVIQTTKHATQTLVKRSHGLSLILIFAPNCFLMLDCGQYQYGHPSINQTRIVFFNPVFILIQRLVPIEKCCLISRLFKLIQEVQLAGDF</sequence>
<name>L0FTW7_ECHVK</name>
<proteinExistence type="predicted"/>
<dbReference type="AlphaFoldDB" id="L0FTW7"/>
<organism evidence="1 2">
    <name type="scientific">Echinicola vietnamensis (strain DSM 17526 / LMG 23754 / KMM 6221)</name>
    <dbReference type="NCBI Taxonomy" id="926556"/>
    <lineage>
        <taxon>Bacteria</taxon>
        <taxon>Pseudomonadati</taxon>
        <taxon>Bacteroidota</taxon>
        <taxon>Cytophagia</taxon>
        <taxon>Cytophagales</taxon>
        <taxon>Cyclobacteriaceae</taxon>
        <taxon>Echinicola</taxon>
    </lineage>
</organism>
<accession>L0FTW7</accession>
<evidence type="ECO:0000313" key="2">
    <source>
        <dbReference type="Proteomes" id="UP000010796"/>
    </source>
</evidence>
<dbReference type="KEGG" id="evi:Echvi_0456"/>
<evidence type="ECO:0000313" key="1">
    <source>
        <dbReference type="EMBL" id="AGA76742.1"/>
    </source>
</evidence>
<dbReference type="Proteomes" id="UP000010796">
    <property type="component" value="Chromosome"/>
</dbReference>
<reference evidence="2" key="1">
    <citation type="submission" date="2012-02" db="EMBL/GenBank/DDBJ databases">
        <title>The complete genome of Echinicola vietnamensis DSM 17526.</title>
        <authorList>
            <person name="Lucas S."/>
            <person name="Copeland A."/>
            <person name="Lapidus A."/>
            <person name="Glavina del Rio T."/>
            <person name="Dalin E."/>
            <person name="Tice H."/>
            <person name="Bruce D."/>
            <person name="Goodwin L."/>
            <person name="Pitluck S."/>
            <person name="Peters L."/>
            <person name="Ovchinnikova G."/>
            <person name="Teshima H."/>
            <person name="Kyrpides N."/>
            <person name="Mavromatis K."/>
            <person name="Ivanova N."/>
            <person name="Brettin T."/>
            <person name="Detter J.C."/>
            <person name="Han C."/>
            <person name="Larimer F."/>
            <person name="Land M."/>
            <person name="Hauser L."/>
            <person name="Markowitz V."/>
            <person name="Cheng J.-F."/>
            <person name="Hugenholtz P."/>
            <person name="Woyke T."/>
            <person name="Wu D."/>
            <person name="Brambilla E."/>
            <person name="Klenk H.-P."/>
            <person name="Eisen J.A."/>
        </authorList>
    </citation>
    <scope>NUCLEOTIDE SEQUENCE [LARGE SCALE GENOMIC DNA]</scope>
    <source>
        <strain evidence="2">DSM 17526 / LMG 23754 / KMM 6221</strain>
    </source>
</reference>
<dbReference type="EMBL" id="CP003346">
    <property type="protein sequence ID" value="AGA76742.1"/>
    <property type="molecule type" value="Genomic_DNA"/>
</dbReference>
<protein>
    <submittedName>
        <fullName evidence="1">Uncharacterized protein</fullName>
    </submittedName>
</protein>
<dbReference type="HOGENOM" id="CLU_2105131_0_0_10"/>
<gene>
    <name evidence="1" type="ordered locus">Echvi_0456</name>
</gene>